<dbReference type="CDD" id="cd04301">
    <property type="entry name" value="NAT_SF"/>
    <property type="match status" value="1"/>
</dbReference>
<dbReference type="Pfam" id="PF00583">
    <property type="entry name" value="Acetyltransf_1"/>
    <property type="match status" value="1"/>
</dbReference>
<proteinExistence type="predicted"/>
<dbReference type="SUPFAM" id="SSF55729">
    <property type="entry name" value="Acyl-CoA N-acyltransferases (Nat)"/>
    <property type="match status" value="1"/>
</dbReference>
<keyword evidence="3" id="KW-1185">Reference proteome</keyword>
<dbReference type="InterPro" id="IPR000182">
    <property type="entry name" value="GNAT_dom"/>
</dbReference>
<dbReference type="AlphaFoldDB" id="A0AA97FF18"/>
<organism evidence="2 3">
    <name type="scientific">Microbacterium betulae</name>
    <dbReference type="NCBI Taxonomy" id="2981139"/>
    <lineage>
        <taxon>Bacteria</taxon>
        <taxon>Bacillati</taxon>
        <taxon>Actinomycetota</taxon>
        <taxon>Actinomycetes</taxon>
        <taxon>Micrococcales</taxon>
        <taxon>Microbacteriaceae</taxon>
        <taxon>Microbacterium</taxon>
    </lineage>
</organism>
<evidence type="ECO:0000313" key="2">
    <source>
        <dbReference type="EMBL" id="WOF21953.1"/>
    </source>
</evidence>
<dbReference type="InterPro" id="IPR016181">
    <property type="entry name" value="Acyl_CoA_acyltransferase"/>
</dbReference>
<evidence type="ECO:0000313" key="3">
    <source>
        <dbReference type="Proteomes" id="UP001305498"/>
    </source>
</evidence>
<protein>
    <submittedName>
        <fullName evidence="2">GNAT family N-acetyltransferase</fullName>
    </submittedName>
</protein>
<sequence>MVQITTRPATPALWGDVQTALTGGGDGRTCQCIWPMLGNADWRRTTVPEREAMLRDEIDAGPPPGIVAYADGEAAGWVRVGPRTAQHRLGRMRIVKSGSAEPLDDASVWAVTCFSIRREHRRQGVTRALLDAAIGYAAENGARVLEAYPIDTDAAGKTNTNDLYVGTLSTFERAGFDVVARPTATRAVVSRALAPAPAPAR</sequence>
<dbReference type="PROSITE" id="PS51186">
    <property type="entry name" value="GNAT"/>
    <property type="match status" value="1"/>
</dbReference>
<dbReference type="RefSeq" id="WP_317138429.1">
    <property type="nucleotide sequence ID" value="NZ_CP118157.1"/>
</dbReference>
<gene>
    <name evidence="2" type="ORF">N8K70_11230</name>
</gene>
<evidence type="ECO:0000259" key="1">
    <source>
        <dbReference type="PROSITE" id="PS51186"/>
    </source>
</evidence>
<feature type="domain" description="N-acetyltransferase" evidence="1">
    <location>
        <begin position="4"/>
        <end position="195"/>
    </location>
</feature>
<dbReference type="Proteomes" id="UP001305498">
    <property type="component" value="Chromosome"/>
</dbReference>
<dbReference type="Gene3D" id="3.40.630.30">
    <property type="match status" value="1"/>
</dbReference>
<accession>A0AA97FF18</accession>
<dbReference type="KEGG" id="mbet:N8K70_11230"/>
<reference evidence="2 3" key="1">
    <citation type="submission" date="2023-02" db="EMBL/GenBank/DDBJ databases">
        <title>Microbacterium betulae sp. nov., isolated from birch wood.</title>
        <authorList>
            <person name="Pasciak M."/>
            <person name="Pawlik K.J."/>
            <person name="Martynowski D."/>
            <person name="Laczmanski L."/>
            <person name="Ciekot J."/>
            <person name="Szponar B."/>
            <person name="Wojcik-Fatla A."/>
            <person name="Mackiewicz B."/>
            <person name="Farian E."/>
            <person name="Cholewa G."/>
            <person name="Cholewa A."/>
            <person name="Dutkiewicz J."/>
        </authorList>
    </citation>
    <scope>NUCLEOTIDE SEQUENCE [LARGE SCALE GENOMIC DNA]</scope>
    <source>
        <strain evidence="2 3">AB</strain>
    </source>
</reference>
<dbReference type="EMBL" id="CP118157">
    <property type="protein sequence ID" value="WOF21953.1"/>
    <property type="molecule type" value="Genomic_DNA"/>
</dbReference>
<name>A0AA97FF18_9MICO</name>
<dbReference type="GO" id="GO:0016747">
    <property type="term" value="F:acyltransferase activity, transferring groups other than amino-acyl groups"/>
    <property type="evidence" value="ECO:0007669"/>
    <property type="project" value="InterPro"/>
</dbReference>